<feature type="transmembrane region" description="Helical" evidence="1">
    <location>
        <begin position="140"/>
        <end position="158"/>
    </location>
</feature>
<keyword evidence="3" id="KW-1185">Reference proteome</keyword>
<feature type="transmembrane region" description="Helical" evidence="1">
    <location>
        <begin position="84"/>
        <end position="102"/>
    </location>
</feature>
<dbReference type="AlphaFoldDB" id="A0A2I1PA71"/>
<accession>A0A2I1PA71</accession>
<name>A0A2I1PA71_9MICO</name>
<dbReference type="Proteomes" id="UP000234206">
    <property type="component" value="Unassembled WGS sequence"/>
</dbReference>
<keyword evidence="1" id="KW-1133">Transmembrane helix</keyword>
<reference evidence="2 3" key="1">
    <citation type="submission" date="2017-12" db="EMBL/GenBank/DDBJ databases">
        <title>Phylogenetic diversity of female urinary microbiome.</title>
        <authorList>
            <person name="Thomas-White K."/>
            <person name="Wolfe A.J."/>
        </authorList>
    </citation>
    <scope>NUCLEOTIDE SEQUENCE [LARGE SCALE GENOMIC DNA]</scope>
    <source>
        <strain evidence="2 3">UMB1298</strain>
    </source>
</reference>
<evidence type="ECO:0000313" key="2">
    <source>
        <dbReference type="EMBL" id="PKZ41522.1"/>
    </source>
</evidence>
<keyword evidence="1" id="KW-0812">Transmembrane</keyword>
<comment type="caution">
    <text evidence="2">The sequence shown here is derived from an EMBL/GenBank/DDBJ whole genome shotgun (WGS) entry which is preliminary data.</text>
</comment>
<dbReference type="EMBL" id="PKIZ01000012">
    <property type="protein sequence ID" value="PKZ41522.1"/>
    <property type="molecule type" value="Genomic_DNA"/>
</dbReference>
<gene>
    <name evidence="2" type="ORF">CYJ76_07350</name>
</gene>
<organism evidence="2 3">
    <name type="scientific">Kytococcus schroeteri</name>
    <dbReference type="NCBI Taxonomy" id="138300"/>
    <lineage>
        <taxon>Bacteria</taxon>
        <taxon>Bacillati</taxon>
        <taxon>Actinomycetota</taxon>
        <taxon>Actinomycetes</taxon>
        <taxon>Micrococcales</taxon>
        <taxon>Kytococcaceae</taxon>
        <taxon>Kytococcus</taxon>
    </lineage>
</organism>
<feature type="transmembrane region" description="Helical" evidence="1">
    <location>
        <begin position="111"/>
        <end position="128"/>
    </location>
</feature>
<dbReference type="RefSeq" id="WP_101849691.1">
    <property type="nucleotide sequence ID" value="NZ_PKIZ01000012.1"/>
</dbReference>
<dbReference type="OrthoDB" id="10019177at2"/>
<sequence>MTLMRPATERPGTVTASVLLMVMGLLSAAVWGLGATQGWWVSDAGLAQAADLEGDFGRALEASRVDMDRGSIEDARRVLNGTTVILTLGAATLWAGTAAMVWRGIGPARDVATTSCLVGVLCLLGWAMGSGVANTLALQVQAGVMLLLGLAATALLYVPASSRWFDSASTYRWS</sequence>
<feature type="transmembrane region" description="Helical" evidence="1">
    <location>
        <begin position="12"/>
        <end position="33"/>
    </location>
</feature>
<evidence type="ECO:0000313" key="3">
    <source>
        <dbReference type="Proteomes" id="UP000234206"/>
    </source>
</evidence>
<protein>
    <submittedName>
        <fullName evidence="2">Uncharacterized protein</fullName>
    </submittedName>
</protein>
<evidence type="ECO:0000256" key="1">
    <source>
        <dbReference type="SAM" id="Phobius"/>
    </source>
</evidence>
<proteinExistence type="predicted"/>
<keyword evidence="1" id="KW-0472">Membrane</keyword>